<evidence type="ECO:0000313" key="11">
    <source>
        <dbReference type="EMBL" id="THG31070.1"/>
    </source>
</evidence>
<dbReference type="GO" id="GO:0055129">
    <property type="term" value="P:L-proline biosynthetic process"/>
    <property type="evidence" value="ECO:0007669"/>
    <property type="project" value="UniProtKB-UniRule"/>
</dbReference>
<dbReference type="PROSITE" id="PS00521">
    <property type="entry name" value="P5CR"/>
    <property type="match status" value="1"/>
</dbReference>
<dbReference type="EC" id="1.5.1.2" evidence="5 6"/>
<dbReference type="GO" id="GO:0004735">
    <property type="term" value="F:pyrroline-5-carboxylate reductase activity"/>
    <property type="evidence" value="ECO:0007669"/>
    <property type="project" value="UniProtKB-UniRule"/>
</dbReference>
<comment type="caution">
    <text evidence="11">The sequence shown here is derived from an EMBL/GenBank/DDBJ whole genome shotgun (WGS) entry which is preliminary data.</text>
</comment>
<dbReference type="SUPFAM" id="SSF48179">
    <property type="entry name" value="6-phosphogluconate dehydrogenase C-terminal domain-like"/>
    <property type="match status" value="1"/>
</dbReference>
<dbReference type="NCBIfam" id="TIGR00112">
    <property type="entry name" value="proC"/>
    <property type="match status" value="1"/>
</dbReference>
<dbReference type="Proteomes" id="UP000309133">
    <property type="component" value="Unassembled WGS sequence"/>
</dbReference>
<keyword evidence="5" id="KW-0963">Cytoplasm</keyword>
<dbReference type="GO" id="GO:0005737">
    <property type="term" value="C:cytoplasm"/>
    <property type="evidence" value="ECO:0007669"/>
    <property type="project" value="UniProtKB-SubCell"/>
</dbReference>
<dbReference type="EMBL" id="SSSM01000004">
    <property type="protein sequence ID" value="THG31070.1"/>
    <property type="molecule type" value="Genomic_DNA"/>
</dbReference>
<dbReference type="Gene3D" id="3.40.50.720">
    <property type="entry name" value="NAD(P)-binding Rossmann-like Domain"/>
    <property type="match status" value="1"/>
</dbReference>
<dbReference type="SUPFAM" id="SSF51735">
    <property type="entry name" value="NAD(P)-binding Rossmann-fold domains"/>
    <property type="match status" value="1"/>
</dbReference>
<dbReference type="InterPro" id="IPR036291">
    <property type="entry name" value="NAD(P)-bd_dom_sf"/>
</dbReference>
<evidence type="ECO:0000259" key="9">
    <source>
        <dbReference type="Pfam" id="PF03807"/>
    </source>
</evidence>
<keyword evidence="3 5" id="KW-0560">Oxidoreductase</keyword>
<accession>A0A4S4FKZ6</accession>
<gene>
    <name evidence="5 11" type="primary">proC</name>
    <name evidence="11" type="ORF">E6C64_10815</name>
</gene>
<proteinExistence type="inferred from homology"/>
<comment type="subcellular location">
    <subcellularLocation>
        <location evidence="5">Cytoplasm</location>
    </subcellularLocation>
</comment>
<dbReference type="HAMAP" id="MF_01925">
    <property type="entry name" value="P5C_reductase"/>
    <property type="match status" value="1"/>
</dbReference>
<comment type="similarity">
    <text evidence="1 5 8">Belongs to the pyrroline-5-carboxylate reductase family.</text>
</comment>
<dbReference type="PANTHER" id="PTHR11645">
    <property type="entry name" value="PYRROLINE-5-CARBOXYLATE REDUCTASE"/>
    <property type="match status" value="1"/>
</dbReference>
<keyword evidence="2 5" id="KW-0521">NADP</keyword>
<name>A0A4S4FKZ6_9MICO</name>
<dbReference type="InterPro" id="IPR028939">
    <property type="entry name" value="P5C_Rdtase_cat_N"/>
</dbReference>
<dbReference type="PANTHER" id="PTHR11645:SF0">
    <property type="entry name" value="PYRROLINE-5-CARBOXYLATE REDUCTASE 3"/>
    <property type="match status" value="1"/>
</dbReference>
<reference evidence="11 12" key="1">
    <citation type="submission" date="2019-04" db="EMBL/GenBank/DDBJ databases">
        <authorList>
            <person name="Jiang L."/>
        </authorList>
    </citation>
    <scope>NUCLEOTIDE SEQUENCE [LARGE SCALE GENOMIC DNA]</scope>
    <source>
        <strain evidence="11 12">YIM 131853</strain>
    </source>
</reference>
<feature type="binding site" evidence="7">
    <location>
        <position position="43"/>
    </location>
    <ligand>
        <name>NADP(+)</name>
        <dbReference type="ChEBI" id="CHEBI:58349"/>
    </ligand>
</feature>
<keyword evidence="5 8" id="KW-0641">Proline biosynthesis</keyword>
<dbReference type="Pfam" id="PF14748">
    <property type="entry name" value="P5CR_dimer"/>
    <property type="match status" value="1"/>
</dbReference>
<evidence type="ECO:0000259" key="10">
    <source>
        <dbReference type="Pfam" id="PF14748"/>
    </source>
</evidence>
<dbReference type="OrthoDB" id="9805754at2"/>
<dbReference type="PIRSF" id="PIRSF000193">
    <property type="entry name" value="Pyrrol-5-carb_rd"/>
    <property type="match status" value="1"/>
</dbReference>
<evidence type="ECO:0000256" key="2">
    <source>
        <dbReference type="ARBA" id="ARBA00022857"/>
    </source>
</evidence>
<keyword evidence="5 8" id="KW-0028">Amino-acid biosynthesis</keyword>
<evidence type="ECO:0000256" key="1">
    <source>
        <dbReference type="ARBA" id="ARBA00005525"/>
    </source>
</evidence>
<protein>
    <recommendedName>
        <fullName evidence="5 6">Pyrroline-5-carboxylate reductase</fullName>
        <shortName evidence="5">P5C reductase</shortName>
        <shortName evidence="5">P5CR</shortName>
        <ecNumber evidence="5 6">1.5.1.2</ecNumber>
    </recommendedName>
    <alternativeName>
        <fullName evidence="5">PCA reductase</fullName>
    </alternativeName>
</protein>
<dbReference type="RefSeq" id="WP_136427490.1">
    <property type="nucleotide sequence ID" value="NZ_SSSM01000004.1"/>
</dbReference>
<evidence type="ECO:0000313" key="12">
    <source>
        <dbReference type="Proteomes" id="UP000309133"/>
    </source>
</evidence>
<comment type="catalytic activity">
    <reaction evidence="5 8">
        <text>L-proline + NADP(+) = (S)-1-pyrroline-5-carboxylate + NADPH + 2 H(+)</text>
        <dbReference type="Rhea" id="RHEA:14109"/>
        <dbReference type="ChEBI" id="CHEBI:15378"/>
        <dbReference type="ChEBI" id="CHEBI:17388"/>
        <dbReference type="ChEBI" id="CHEBI:57783"/>
        <dbReference type="ChEBI" id="CHEBI:58349"/>
        <dbReference type="ChEBI" id="CHEBI:60039"/>
        <dbReference type="EC" id="1.5.1.2"/>
    </reaction>
</comment>
<evidence type="ECO:0000256" key="6">
    <source>
        <dbReference type="NCBIfam" id="TIGR00112"/>
    </source>
</evidence>
<feature type="domain" description="Pyrroline-5-carboxylate reductase dimerisation" evidence="10">
    <location>
        <begin position="175"/>
        <end position="279"/>
    </location>
</feature>
<evidence type="ECO:0000256" key="7">
    <source>
        <dbReference type="PIRSR" id="PIRSR000193-1"/>
    </source>
</evidence>
<evidence type="ECO:0000256" key="3">
    <source>
        <dbReference type="ARBA" id="ARBA00023002"/>
    </source>
</evidence>
<evidence type="ECO:0000256" key="5">
    <source>
        <dbReference type="HAMAP-Rule" id="MF_01925"/>
    </source>
</evidence>
<dbReference type="InterPro" id="IPR000304">
    <property type="entry name" value="Pyrroline-COOH_reductase"/>
</dbReference>
<feature type="binding site" evidence="7">
    <location>
        <position position="70"/>
    </location>
    <ligand>
        <name>NADPH</name>
        <dbReference type="ChEBI" id="CHEBI:57783"/>
    </ligand>
</feature>
<dbReference type="AlphaFoldDB" id="A0A4S4FKZ6"/>
<dbReference type="Gene3D" id="1.10.3730.10">
    <property type="entry name" value="ProC C-terminal domain-like"/>
    <property type="match status" value="1"/>
</dbReference>
<dbReference type="InterPro" id="IPR053790">
    <property type="entry name" value="P5CR-like_CS"/>
</dbReference>
<comment type="catalytic activity">
    <reaction evidence="5">
        <text>L-proline + NAD(+) = (S)-1-pyrroline-5-carboxylate + NADH + 2 H(+)</text>
        <dbReference type="Rhea" id="RHEA:14105"/>
        <dbReference type="ChEBI" id="CHEBI:15378"/>
        <dbReference type="ChEBI" id="CHEBI:17388"/>
        <dbReference type="ChEBI" id="CHEBI:57540"/>
        <dbReference type="ChEBI" id="CHEBI:57945"/>
        <dbReference type="ChEBI" id="CHEBI:60039"/>
        <dbReference type="EC" id="1.5.1.2"/>
    </reaction>
</comment>
<evidence type="ECO:0000256" key="4">
    <source>
        <dbReference type="ARBA" id="ARBA00058118"/>
    </source>
</evidence>
<dbReference type="InterPro" id="IPR008927">
    <property type="entry name" value="6-PGluconate_DH-like_C_sf"/>
</dbReference>
<sequence>MSASPTDGRPVDLPVIAILGAGSMGGAIARGVSAGGGELRLTTRSSARSAEWHGIVGVTALALTDDPDANRTAAVGAGIVLLGVKPVGIGELAEEIAGSLAPGAIVVSVAAGVSTAAIERRLPAGTAVVRAMPNTPAAIGLGVTGLSAGSSVSDEQLDLVRHLFEQVGTVVVVPESQIDALSTISGSGPAYVFYLVEQLEAAAVARGLDPADAAALTRGTFAGAMALLAQSDVPPSELRRRVTSPNGTTERAIAVFDERGLPDAFDAATAAALARAQELGAQLS</sequence>
<dbReference type="Pfam" id="PF03807">
    <property type="entry name" value="F420_oxidored"/>
    <property type="match status" value="1"/>
</dbReference>
<dbReference type="FunFam" id="1.10.3730.10:FF:000001">
    <property type="entry name" value="Pyrroline-5-carboxylate reductase"/>
    <property type="match status" value="1"/>
</dbReference>
<organism evidence="11 12">
    <name type="scientific">Naasia lichenicola</name>
    <dbReference type="NCBI Taxonomy" id="2565933"/>
    <lineage>
        <taxon>Bacteria</taxon>
        <taxon>Bacillati</taxon>
        <taxon>Actinomycetota</taxon>
        <taxon>Actinomycetes</taxon>
        <taxon>Micrococcales</taxon>
        <taxon>Microbacteriaceae</taxon>
        <taxon>Naasia</taxon>
    </lineage>
</organism>
<dbReference type="InterPro" id="IPR029036">
    <property type="entry name" value="P5CR_dimer"/>
</dbReference>
<evidence type="ECO:0000256" key="8">
    <source>
        <dbReference type="RuleBase" id="RU003903"/>
    </source>
</evidence>
<feature type="domain" description="Pyrroline-5-carboxylate reductase catalytic N-terminal" evidence="9">
    <location>
        <begin position="16"/>
        <end position="112"/>
    </location>
</feature>
<comment type="function">
    <text evidence="4 5">Catalyzes the reduction of 1-pyrroline-5-carboxylate (PCA) to L-proline.</text>
</comment>
<keyword evidence="12" id="KW-1185">Reference proteome</keyword>
<comment type="pathway">
    <text evidence="5 8">Amino-acid biosynthesis; L-proline biosynthesis; L-proline from L-glutamate 5-semialdehyde: step 1/1.</text>
</comment>
<dbReference type="UniPathway" id="UPA00098">
    <property type="reaction ID" value="UER00361"/>
</dbReference>
<feature type="binding site" evidence="7">
    <location>
        <begin position="19"/>
        <end position="24"/>
    </location>
    <ligand>
        <name>NADP(+)</name>
        <dbReference type="ChEBI" id="CHEBI:58349"/>
    </ligand>
</feature>